<dbReference type="InterPro" id="IPR022742">
    <property type="entry name" value="Hydrolase_4"/>
</dbReference>
<dbReference type="RefSeq" id="WP_188254716.1">
    <property type="nucleotide sequence ID" value="NZ_JABVCF010000005.1"/>
</dbReference>
<gene>
    <name evidence="2" type="ORF">KEU06_11070</name>
</gene>
<dbReference type="SUPFAM" id="SSF53474">
    <property type="entry name" value="alpha/beta-Hydrolases"/>
    <property type="match status" value="1"/>
</dbReference>
<organism evidence="2 3">
    <name type="scientific">Pseudaminobacter soli</name>
    <name type="common">ex Zhang et al. 2022</name>
    <dbReference type="NCBI Taxonomy" id="2831468"/>
    <lineage>
        <taxon>Bacteria</taxon>
        <taxon>Pseudomonadati</taxon>
        <taxon>Pseudomonadota</taxon>
        <taxon>Alphaproteobacteria</taxon>
        <taxon>Hyphomicrobiales</taxon>
        <taxon>Phyllobacteriaceae</taxon>
        <taxon>Pseudaminobacter</taxon>
    </lineage>
</organism>
<dbReference type="GO" id="GO:0016787">
    <property type="term" value="F:hydrolase activity"/>
    <property type="evidence" value="ECO:0007669"/>
    <property type="project" value="UniProtKB-KW"/>
</dbReference>
<comment type="caution">
    <text evidence="2">The sequence shown here is derived from an EMBL/GenBank/DDBJ whole genome shotgun (WGS) entry which is preliminary data.</text>
</comment>
<keyword evidence="2" id="KW-0378">Hydrolase</keyword>
<sequence>MPFDARTVLFSPTGAQLNLYIKRAAEHAIGVVHINHGLAEHAARYARFAEALAGAGFHVYAHDHRGHGETTAPGAPEGRFAQEHGVDKMLADVSHVHHFISQEHPGLPLIIFGHSMGGIVALNSVLKRSDHLAGAAIWNANFSPGLLGRLGQALLGWERFRLGADVPARIVPRLTFQAWNGAVPNRRTSADWLSRDQVEVDKYVADSLCGWLPSVSMWQDIFRMVFTGADDRNFASIRRNLPFHLVGGGADPSTNFGKAVEQFAARMRRMGFSNLTSRTWPQTRHEGLNDLNRDEITADFIKWATKVVRMGTAVPENAAR</sequence>
<protein>
    <submittedName>
        <fullName evidence="2">Alpha/beta hydrolase</fullName>
    </submittedName>
</protein>
<evidence type="ECO:0000313" key="3">
    <source>
        <dbReference type="Proteomes" id="UP000680348"/>
    </source>
</evidence>
<dbReference type="InterPro" id="IPR029058">
    <property type="entry name" value="AB_hydrolase_fold"/>
</dbReference>
<accession>A0A942DWN4</accession>
<evidence type="ECO:0000313" key="2">
    <source>
        <dbReference type="EMBL" id="MBS3649149.1"/>
    </source>
</evidence>
<dbReference type="Gene3D" id="3.40.50.1820">
    <property type="entry name" value="alpha/beta hydrolase"/>
    <property type="match status" value="1"/>
</dbReference>
<dbReference type="AlphaFoldDB" id="A0A942DWN4"/>
<dbReference type="Proteomes" id="UP000680348">
    <property type="component" value="Unassembled WGS sequence"/>
</dbReference>
<reference evidence="2" key="1">
    <citation type="submission" date="2021-04" db="EMBL/GenBank/DDBJ databases">
        <title>Pseudaminobacter soli sp. nov., isolated from paddy soil contaminated by heavy metals.</title>
        <authorList>
            <person name="Zhang K."/>
        </authorList>
    </citation>
    <scope>NUCLEOTIDE SEQUENCE</scope>
    <source>
        <strain evidence="2">19-2017</strain>
    </source>
</reference>
<dbReference type="PANTHER" id="PTHR11614">
    <property type="entry name" value="PHOSPHOLIPASE-RELATED"/>
    <property type="match status" value="1"/>
</dbReference>
<dbReference type="EMBL" id="JAGWCR010000005">
    <property type="protein sequence ID" value="MBS3649149.1"/>
    <property type="molecule type" value="Genomic_DNA"/>
</dbReference>
<keyword evidence="3" id="KW-1185">Reference proteome</keyword>
<name>A0A942DWN4_9HYPH</name>
<dbReference type="InterPro" id="IPR051044">
    <property type="entry name" value="MAG_DAG_Lipase"/>
</dbReference>
<dbReference type="Pfam" id="PF12146">
    <property type="entry name" value="Hydrolase_4"/>
    <property type="match status" value="1"/>
</dbReference>
<evidence type="ECO:0000259" key="1">
    <source>
        <dbReference type="Pfam" id="PF12146"/>
    </source>
</evidence>
<proteinExistence type="predicted"/>
<feature type="domain" description="Serine aminopeptidase S33" evidence="1">
    <location>
        <begin position="28"/>
        <end position="291"/>
    </location>
</feature>